<evidence type="ECO:0000313" key="3">
    <source>
        <dbReference type="Proteomes" id="UP001202328"/>
    </source>
</evidence>
<dbReference type="PANTHER" id="PTHR31900">
    <property type="entry name" value="F-BOX/RNI SUPERFAMILY PROTEIN-RELATED"/>
    <property type="match status" value="1"/>
</dbReference>
<accession>A0AAD4SLL5</accession>
<dbReference type="Gene3D" id="1.20.1280.50">
    <property type="match status" value="1"/>
</dbReference>
<dbReference type="InterPro" id="IPR032675">
    <property type="entry name" value="LRR_dom_sf"/>
</dbReference>
<reference evidence="2" key="1">
    <citation type="submission" date="2022-04" db="EMBL/GenBank/DDBJ databases">
        <title>A functionally conserved STORR gene fusion in Papaver species that diverged 16.8 million years ago.</title>
        <authorList>
            <person name="Catania T."/>
        </authorList>
    </citation>
    <scope>NUCLEOTIDE SEQUENCE</scope>
    <source>
        <strain evidence="2">S-188037</strain>
    </source>
</reference>
<organism evidence="2 3">
    <name type="scientific">Papaver atlanticum</name>
    <dbReference type="NCBI Taxonomy" id="357466"/>
    <lineage>
        <taxon>Eukaryota</taxon>
        <taxon>Viridiplantae</taxon>
        <taxon>Streptophyta</taxon>
        <taxon>Embryophyta</taxon>
        <taxon>Tracheophyta</taxon>
        <taxon>Spermatophyta</taxon>
        <taxon>Magnoliopsida</taxon>
        <taxon>Ranunculales</taxon>
        <taxon>Papaveraceae</taxon>
        <taxon>Papaveroideae</taxon>
        <taxon>Papaver</taxon>
    </lineage>
</organism>
<dbReference type="InterPro" id="IPR036047">
    <property type="entry name" value="F-box-like_dom_sf"/>
</dbReference>
<dbReference type="PANTHER" id="PTHR31900:SF30">
    <property type="entry name" value="SUPERFAMILY PROTEIN, PUTATIVE-RELATED"/>
    <property type="match status" value="1"/>
</dbReference>
<dbReference type="AlphaFoldDB" id="A0AAD4SLL5"/>
<name>A0AAD4SLL5_9MAGN</name>
<dbReference type="InterPro" id="IPR050232">
    <property type="entry name" value="FBL13/AtMIF1-like"/>
</dbReference>
<dbReference type="Pfam" id="PF24758">
    <property type="entry name" value="LRR_At5g56370"/>
    <property type="match status" value="1"/>
</dbReference>
<evidence type="ECO:0000259" key="1">
    <source>
        <dbReference type="PROSITE" id="PS50181"/>
    </source>
</evidence>
<dbReference type="Pfam" id="PF00646">
    <property type="entry name" value="F-box"/>
    <property type="match status" value="1"/>
</dbReference>
<feature type="domain" description="F-box" evidence="1">
    <location>
        <begin position="13"/>
        <end position="64"/>
    </location>
</feature>
<protein>
    <recommendedName>
        <fullName evidence="1">F-box domain-containing protein</fullName>
    </recommendedName>
</protein>
<dbReference type="Gene3D" id="3.80.10.10">
    <property type="entry name" value="Ribonuclease Inhibitor"/>
    <property type="match status" value="1"/>
</dbReference>
<dbReference type="SMART" id="SM00256">
    <property type="entry name" value="FBOX"/>
    <property type="match status" value="1"/>
</dbReference>
<dbReference type="InterPro" id="IPR053781">
    <property type="entry name" value="F-box_AtFBL13-like"/>
</dbReference>
<dbReference type="InterPro" id="IPR055411">
    <property type="entry name" value="LRR_FXL15/At3g58940/PEG3-like"/>
</dbReference>
<sequence length="406" mass="46648">MVRKKKLLKGEEEDRISELPDPLLGHILSFLPFKNIVATSVLAKRWRFIWNSVPILKITHWLSTDPTKDRDLQIKLFVNFMDRMFVLRDLSTIKYFYLFSYYIKDDYIINSWISAVIRRKVEEIHLLLPHWGVYTPFLIPSSLFTCESLVTLRMSVPVVLNLPRSVHFPKLKLLTLQHVRIKDKYFIERLLSNCPVLEELGLESCRWDGIADLCIASPTLKRLSITKPPCGEININAPRLEYFSCTRFLVKKHPADVNSETSIPEQASNSINLLGALAPTEDHLLLKLPTFHNLSDLVVIWSYPSLIDRALFRLLQISPKLESLALDNENAPRSNEDDSWKLNTVPECPKIVSGLEHLKELEFIGFSGDPWEMITILEVGLQTKLQITTKLLTLPRASSSCVIIFS</sequence>
<evidence type="ECO:0000313" key="2">
    <source>
        <dbReference type="EMBL" id="KAI3913205.1"/>
    </source>
</evidence>
<keyword evidence="3" id="KW-1185">Reference proteome</keyword>
<gene>
    <name evidence="2" type="ORF">MKW98_007221</name>
</gene>
<proteinExistence type="predicted"/>
<dbReference type="InterPro" id="IPR001810">
    <property type="entry name" value="F-box_dom"/>
</dbReference>
<dbReference type="SUPFAM" id="SSF81383">
    <property type="entry name" value="F-box domain"/>
    <property type="match status" value="1"/>
</dbReference>
<dbReference type="Proteomes" id="UP001202328">
    <property type="component" value="Unassembled WGS sequence"/>
</dbReference>
<dbReference type="PROSITE" id="PS50181">
    <property type="entry name" value="FBOX"/>
    <property type="match status" value="1"/>
</dbReference>
<comment type="caution">
    <text evidence="2">The sequence shown here is derived from an EMBL/GenBank/DDBJ whole genome shotgun (WGS) entry which is preliminary data.</text>
</comment>
<dbReference type="CDD" id="cd22160">
    <property type="entry name" value="F-box_AtFBL13-like"/>
    <property type="match status" value="1"/>
</dbReference>
<dbReference type="EMBL" id="JAJJMB010009541">
    <property type="protein sequence ID" value="KAI3913205.1"/>
    <property type="molecule type" value="Genomic_DNA"/>
</dbReference>
<dbReference type="SUPFAM" id="SSF52047">
    <property type="entry name" value="RNI-like"/>
    <property type="match status" value="1"/>
</dbReference>